<sequence>MEEHTTTWIVVDDTDSRIEYHGDWVATTDADNEGGREPGAAGQPSGGAFNHTLHRALSTTGTSFTFKFNGSSLLLVYGSSYYLPGDTGILLDSYAVSCSWVTEKGDGRSFEGTGKPDSETVSPLNNNQELCRFEELYGAGSPGEHELMFEVETLSGAALYFDYLVYEPLLGAITDGDTLQIGNPYATYSQFDPRLQDTRFSFSPDWDFDDSSLGLDMAKTTTPGAFVTVKFNGTAIELYGVLTSNFSDNTATYQLDDLAPESFELQSPSNQNLTNQLFFNHSGIPPGEHTVIVTHNGSSTAMPLMVQYFLATSLTSEEQASPSPSSSLSPANSRIRIIGGVIGGVVGLVLLLLGIIWIIWIQRKRRHRQERDSTGLTPVSTASAPFTSTSSAPFISTSSAPFISTSSAPFISTSSAPFISTSSAPFISTSSAPFISTSSAPFISTSSAPFISTSSSLIPPPPPPPPPHTPPLHHDADAVPGPYNARRWGRRNSSTTTGAGAVKSNSPPLPRPSNGSQERKRELNDTRFGNLKFLQRFEPLRRLLTASVAGPDDARLTLGRTRRVEREETDSGWRQQSDDVDGDIMVQIRPPRYTEA</sequence>
<dbReference type="Gene3D" id="2.60.120.260">
    <property type="entry name" value="Galactose-binding domain-like"/>
    <property type="match status" value="1"/>
</dbReference>
<gene>
    <name evidence="3" type="ORF">D9758_006542</name>
</gene>
<dbReference type="Proteomes" id="UP000559256">
    <property type="component" value="Unassembled WGS sequence"/>
</dbReference>
<evidence type="ECO:0000313" key="4">
    <source>
        <dbReference type="Proteomes" id="UP000559256"/>
    </source>
</evidence>
<reference evidence="3 4" key="1">
    <citation type="journal article" date="2020" name="ISME J.">
        <title>Uncovering the hidden diversity of litter-decomposition mechanisms in mushroom-forming fungi.</title>
        <authorList>
            <person name="Floudas D."/>
            <person name="Bentzer J."/>
            <person name="Ahren D."/>
            <person name="Johansson T."/>
            <person name="Persson P."/>
            <person name="Tunlid A."/>
        </authorList>
    </citation>
    <scope>NUCLEOTIDE SEQUENCE [LARGE SCALE GENOMIC DNA]</scope>
    <source>
        <strain evidence="3 4">CBS 291.85</strain>
    </source>
</reference>
<evidence type="ECO:0000256" key="1">
    <source>
        <dbReference type="SAM" id="MobiDB-lite"/>
    </source>
</evidence>
<feature type="region of interest" description="Disordered" evidence="1">
    <location>
        <begin position="27"/>
        <end position="48"/>
    </location>
</feature>
<evidence type="ECO:0000256" key="2">
    <source>
        <dbReference type="SAM" id="Phobius"/>
    </source>
</evidence>
<evidence type="ECO:0000313" key="3">
    <source>
        <dbReference type="EMBL" id="KAF5366750.1"/>
    </source>
</evidence>
<feature type="transmembrane region" description="Helical" evidence="2">
    <location>
        <begin position="337"/>
        <end position="361"/>
    </location>
</feature>
<keyword evidence="2" id="KW-0472">Membrane</keyword>
<protein>
    <recommendedName>
        <fullName evidence="5">Transmembrane protein</fullName>
    </recommendedName>
</protein>
<dbReference type="OrthoDB" id="2945030at2759"/>
<accession>A0A8H5GL75</accession>
<organism evidence="3 4">
    <name type="scientific">Tetrapyrgos nigripes</name>
    <dbReference type="NCBI Taxonomy" id="182062"/>
    <lineage>
        <taxon>Eukaryota</taxon>
        <taxon>Fungi</taxon>
        <taxon>Dikarya</taxon>
        <taxon>Basidiomycota</taxon>
        <taxon>Agaricomycotina</taxon>
        <taxon>Agaricomycetes</taxon>
        <taxon>Agaricomycetidae</taxon>
        <taxon>Agaricales</taxon>
        <taxon>Marasmiineae</taxon>
        <taxon>Marasmiaceae</taxon>
        <taxon>Tetrapyrgos</taxon>
    </lineage>
</organism>
<dbReference type="EMBL" id="JAACJM010000021">
    <property type="protein sequence ID" value="KAF5366750.1"/>
    <property type="molecule type" value="Genomic_DNA"/>
</dbReference>
<keyword evidence="4" id="KW-1185">Reference proteome</keyword>
<feature type="compositionally biased region" description="Pro residues" evidence="1">
    <location>
        <begin position="458"/>
        <end position="470"/>
    </location>
</feature>
<evidence type="ECO:0008006" key="5">
    <source>
        <dbReference type="Google" id="ProtNLM"/>
    </source>
</evidence>
<comment type="caution">
    <text evidence="3">The sequence shown here is derived from an EMBL/GenBank/DDBJ whole genome shotgun (WGS) entry which is preliminary data.</text>
</comment>
<dbReference type="AlphaFoldDB" id="A0A8H5GL75"/>
<proteinExistence type="predicted"/>
<feature type="compositionally biased region" description="Polar residues" evidence="1">
    <location>
        <begin position="491"/>
        <end position="506"/>
    </location>
</feature>
<feature type="compositionally biased region" description="Basic and acidic residues" evidence="1">
    <location>
        <begin position="562"/>
        <end position="571"/>
    </location>
</feature>
<feature type="region of interest" description="Disordered" evidence="1">
    <location>
        <begin position="453"/>
        <end position="527"/>
    </location>
</feature>
<name>A0A8H5GL75_9AGAR</name>
<keyword evidence="2" id="KW-1133">Transmembrane helix</keyword>
<keyword evidence="2" id="KW-0812">Transmembrane</keyword>
<feature type="region of interest" description="Disordered" evidence="1">
    <location>
        <begin position="555"/>
        <end position="583"/>
    </location>
</feature>